<feature type="compositionally biased region" description="Basic and acidic residues" evidence="1">
    <location>
        <begin position="441"/>
        <end position="475"/>
    </location>
</feature>
<evidence type="ECO:0000313" key="2">
    <source>
        <dbReference type="EMBL" id="KAK0507339.1"/>
    </source>
</evidence>
<evidence type="ECO:0000313" key="3">
    <source>
        <dbReference type="Proteomes" id="UP001166286"/>
    </source>
</evidence>
<proteinExistence type="predicted"/>
<dbReference type="Proteomes" id="UP001166286">
    <property type="component" value="Unassembled WGS sequence"/>
</dbReference>
<sequence>MDEPIGDALVTDELLIDERTVDEPNAEGAALDGPAKEKIFVDEALHVSTDRRWSDAGSELTRPTTAAQVKARLNTNYPLQAILYSFVEYIEDLDAQLSLREQIRSKLSLENTFELMFWLFVICLATLIVVRFNKLMLAHVISLALLYAFMAKFHGDYPEDWNELGENPEIDRLRDLKALMVETLRHRQLEILCRYGDYLAERLGLKWKQEATIFMVHEYAERNNLMHAELFDLVDRQDWYAIEQRSKEDIVKLRELFINSDPDSKAAIENWMQIIGEFRDRWVRQSEDGSAWEARSIVQEAIVAGVDDRASLNKLAMLPEDAAPTTRERAINSIKKENALKEAQRNKTQQQADAALQAENKLLQAEVTKLETLLELRGASEDFLANFEDEVERNDELEKENKRCRNRIRQLEEQNAAGKIRERALKKDLKNPGVAEQTNKNIERTSRDAEGKETNIEDRNTDTGEKDMKNGEKNM</sequence>
<name>A0AA39QRZ1_9LECA</name>
<dbReference type="AlphaFoldDB" id="A0AA39QRZ1"/>
<feature type="region of interest" description="Disordered" evidence="1">
    <location>
        <begin position="427"/>
        <end position="475"/>
    </location>
</feature>
<organism evidence="2 3">
    <name type="scientific">Cladonia borealis</name>
    <dbReference type="NCBI Taxonomy" id="184061"/>
    <lineage>
        <taxon>Eukaryota</taxon>
        <taxon>Fungi</taxon>
        <taxon>Dikarya</taxon>
        <taxon>Ascomycota</taxon>
        <taxon>Pezizomycotina</taxon>
        <taxon>Lecanoromycetes</taxon>
        <taxon>OSLEUM clade</taxon>
        <taxon>Lecanoromycetidae</taxon>
        <taxon>Lecanorales</taxon>
        <taxon>Lecanorineae</taxon>
        <taxon>Cladoniaceae</taxon>
        <taxon>Cladonia</taxon>
    </lineage>
</organism>
<keyword evidence="3" id="KW-1185">Reference proteome</keyword>
<comment type="caution">
    <text evidence="2">The sequence shown here is derived from an EMBL/GenBank/DDBJ whole genome shotgun (WGS) entry which is preliminary data.</text>
</comment>
<evidence type="ECO:0000256" key="1">
    <source>
        <dbReference type="SAM" id="MobiDB-lite"/>
    </source>
</evidence>
<reference evidence="2" key="1">
    <citation type="submission" date="2023-03" db="EMBL/GenBank/DDBJ databases">
        <title>Complete genome of Cladonia borealis.</title>
        <authorList>
            <person name="Park H."/>
        </authorList>
    </citation>
    <scope>NUCLEOTIDE SEQUENCE</scope>
    <source>
        <strain evidence="2">ANT050790</strain>
    </source>
</reference>
<gene>
    <name evidence="2" type="ORF">JMJ35_010377</name>
</gene>
<protein>
    <submittedName>
        <fullName evidence="2">Uncharacterized protein</fullName>
    </submittedName>
</protein>
<dbReference type="EMBL" id="JAFEKC020000024">
    <property type="protein sequence ID" value="KAK0507339.1"/>
    <property type="molecule type" value="Genomic_DNA"/>
</dbReference>
<accession>A0AA39QRZ1</accession>